<evidence type="ECO:0000259" key="1">
    <source>
        <dbReference type="Pfam" id="PF00646"/>
    </source>
</evidence>
<comment type="caution">
    <text evidence="2">The sequence shown here is derived from an EMBL/GenBank/DDBJ whole genome shotgun (WGS) entry which is preliminary data.</text>
</comment>
<evidence type="ECO:0000313" key="2">
    <source>
        <dbReference type="EMBL" id="KAK9278525.1"/>
    </source>
</evidence>
<dbReference type="InterPro" id="IPR001810">
    <property type="entry name" value="F-box_dom"/>
</dbReference>
<dbReference type="AlphaFoldDB" id="A0AAP0RKD2"/>
<dbReference type="Proteomes" id="UP001415857">
    <property type="component" value="Unassembled WGS sequence"/>
</dbReference>
<organism evidence="2 3">
    <name type="scientific">Liquidambar formosana</name>
    <name type="common">Formosan gum</name>
    <dbReference type="NCBI Taxonomy" id="63359"/>
    <lineage>
        <taxon>Eukaryota</taxon>
        <taxon>Viridiplantae</taxon>
        <taxon>Streptophyta</taxon>
        <taxon>Embryophyta</taxon>
        <taxon>Tracheophyta</taxon>
        <taxon>Spermatophyta</taxon>
        <taxon>Magnoliopsida</taxon>
        <taxon>eudicotyledons</taxon>
        <taxon>Gunneridae</taxon>
        <taxon>Pentapetalae</taxon>
        <taxon>Saxifragales</taxon>
        <taxon>Altingiaceae</taxon>
        <taxon>Liquidambar</taxon>
    </lineage>
</organism>
<dbReference type="Pfam" id="PF00646">
    <property type="entry name" value="F-box"/>
    <property type="match status" value="1"/>
</dbReference>
<sequence length="203" mass="23674">MGKWVKKTSICAQKQLGDGRENYLDDWISHMPNEILACIISWLTIKEAASTSVLSKRWQYLWPFSTGSLDLDGSKKKQEDPWFLEVEQSKYVRWVNQVLELHQGSTIDEFIVCFWLDSSFKSSIDKWIDFSIAKRAKRLELNLKTYEGSWRAPEQYNFPHECYVYLQSPLGLPSIKFLRSLSLKFVNVTGEILKFFLSSCPLV</sequence>
<dbReference type="EMBL" id="JBBPBK010000009">
    <property type="protein sequence ID" value="KAK9278525.1"/>
    <property type="molecule type" value="Genomic_DNA"/>
</dbReference>
<dbReference type="PANTHER" id="PTHR31639">
    <property type="entry name" value="F-BOX PROTEIN-LIKE"/>
    <property type="match status" value="1"/>
</dbReference>
<dbReference type="PANTHER" id="PTHR31639:SF100">
    <property type="entry name" value="OS07G0160500 PROTEIN"/>
    <property type="match status" value="1"/>
</dbReference>
<name>A0AAP0RKD2_LIQFO</name>
<feature type="domain" description="F-box" evidence="1">
    <location>
        <begin position="28"/>
        <end position="62"/>
    </location>
</feature>
<evidence type="ECO:0000313" key="3">
    <source>
        <dbReference type="Proteomes" id="UP001415857"/>
    </source>
</evidence>
<protein>
    <recommendedName>
        <fullName evidence="1">F-box domain-containing protein</fullName>
    </recommendedName>
</protein>
<reference evidence="2 3" key="1">
    <citation type="journal article" date="2024" name="Plant J.">
        <title>Genome sequences and population genomics reveal climatic adaptation and genomic divergence between two closely related sweetgum species.</title>
        <authorList>
            <person name="Xu W.Q."/>
            <person name="Ren C.Q."/>
            <person name="Zhang X.Y."/>
            <person name="Comes H.P."/>
            <person name="Liu X.H."/>
            <person name="Li Y.G."/>
            <person name="Kettle C.J."/>
            <person name="Jalonen R."/>
            <person name="Gaisberger H."/>
            <person name="Ma Y.Z."/>
            <person name="Qiu Y.X."/>
        </authorList>
    </citation>
    <scope>NUCLEOTIDE SEQUENCE [LARGE SCALE GENOMIC DNA]</scope>
    <source>
        <strain evidence="2">Hangzhou</strain>
    </source>
</reference>
<proteinExistence type="predicted"/>
<gene>
    <name evidence="2" type="ORF">L1049_028093</name>
</gene>
<dbReference type="SUPFAM" id="SSF81383">
    <property type="entry name" value="F-box domain"/>
    <property type="match status" value="1"/>
</dbReference>
<accession>A0AAP0RKD2</accession>
<dbReference type="InterPro" id="IPR036047">
    <property type="entry name" value="F-box-like_dom_sf"/>
</dbReference>
<keyword evidence="3" id="KW-1185">Reference proteome</keyword>